<dbReference type="AlphaFoldDB" id="M6W6S6"/>
<protein>
    <submittedName>
        <fullName evidence="1">Uncharacterized protein</fullName>
    </submittedName>
</protein>
<sequence length="39" mass="4793">MSFSERPPKLGWNRKNLKRTFFQVFRQERGFLLAKSMIF</sequence>
<reference evidence="1 2" key="1">
    <citation type="submission" date="2013-01" db="EMBL/GenBank/DDBJ databases">
        <authorList>
            <person name="Harkins D.M."/>
            <person name="Durkin A.S."/>
            <person name="Brinkac L.M."/>
            <person name="Haft D.H."/>
            <person name="Selengut J.D."/>
            <person name="Sanka R."/>
            <person name="DePew J."/>
            <person name="Purushe J."/>
            <person name="Picardeau M."/>
            <person name="Werts C."/>
            <person name="Goarant C."/>
            <person name="Vinetz J.M."/>
            <person name="Sutton G.G."/>
            <person name="Nierman W.C."/>
            <person name="Fouts D.E."/>
        </authorList>
    </citation>
    <scope>NUCLEOTIDE SEQUENCE [LARGE SCALE GENOMIC DNA]</scope>
    <source>
        <strain evidence="1 2">200901868</strain>
    </source>
</reference>
<evidence type="ECO:0000313" key="2">
    <source>
        <dbReference type="Proteomes" id="UP000012159"/>
    </source>
</evidence>
<gene>
    <name evidence="1" type="ORF">LEP1GSC133_2864</name>
</gene>
<evidence type="ECO:0000313" key="1">
    <source>
        <dbReference type="EMBL" id="EMO64825.1"/>
    </source>
</evidence>
<organism evidence="1 2">
    <name type="scientific">Leptospira borgpetersenii serovar Pomona str. 200901868</name>
    <dbReference type="NCBI Taxonomy" id="1192866"/>
    <lineage>
        <taxon>Bacteria</taxon>
        <taxon>Pseudomonadati</taxon>
        <taxon>Spirochaetota</taxon>
        <taxon>Spirochaetia</taxon>
        <taxon>Leptospirales</taxon>
        <taxon>Leptospiraceae</taxon>
        <taxon>Leptospira</taxon>
    </lineage>
</organism>
<proteinExistence type="predicted"/>
<name>M6W6S6_LEPBO</name>
<comment type="caution">
    <text evidence="1">The sequence shown here is derived from an EMBL/GenBank/DDBJ whole genome shotgun (WGS) entry which is preliminary data.</text>
</comment>
<dbReference type="EMBL" id="AKWF02000018">
    <property type="protein sequence ID" value="EMO64825.1"/>
    <property type="molecule type" value="Genomic_DNA"/>
</dbReference>
<dbReference type="Proteomes" id="UP000012159">
    <property type="component" value="Unassembled WGS sequence"/>
</dbReference>
<accession>M6W6S6</accession>